<dbReference type="Gene3D" id="1.25.40.10">
    <property type="entry name" value="Tetratricopeptide repeat domain"/>
    <property type="match status" value="1"/>
</dbReference>
<dbReference type="Proteomes" id="UP000837801">
    <property type="component" value="Unassembled WGS sequence"/>
</dbReference>
<keyword evidence="1" id="KW-0687">Ribonucleoprotein</keyword>
<dbReference type="EMBL" id="CAKXYY010000003">
    <property type="protein sequence ID" value="CAH2351297.1"/>
    <property type="molecule type" value="Genomic_DNA"/>
</dbReference>
<comment type="caution">
    <text evidence="3">The sequence shown here is derived from an EMBL/GenBank/DDBJ whole genome shotgun (WGS) entry which is preliminary data.</text>
</comment>
<evidence type="ECO:0000256" key="2">
    <source>
        <dbReference type="SAM" id="MobiDB-lite"/>
    </source>
</evidence>
<dbReference type="OrthoDB" id="5421607at2759"/>
<dbReference type="PANTHER" id="PTHR14094">
    <property type="entry name" value="SIGNAL RECOGNITION PARTICLE 72"/>
    <property type="match status" value="1"/>
</dbReference>
<dbReference type="InterPro" id="IPR026270">
    <property type="entry name" value="SRP72"/>
</dbReference>
<name>A0A9P0QM96_9ASCO</name>
<organism evidence="3 4">
    <name type="scientific">[Candida] railenensis</name>
    <dbReference type="NCBI Taxonomy" id="45579"/>
    <lineage>
        <taxon>Eukaryota</taxon>
        <taxon>Fungi</taxon>
        <taxon>Dikarya</taxon>
        <taxon>Ascomycota</taxon>
        <taxon>Saccharomycotina</taxon>
        <taxon>Pichiomycetes</taxon>
        <taxon>Debaryomycetaceae</taxon>
        <taxon>Kurtzmaniella</taxon>
    </lineage>
</organism>
<keyword evidence="1" id="KW-0963">Cytoplasm</keyword>
<protein>
    <recommendedName>
        <fullName evidence="1">Signal recognition particle subunit SRP72</fullName>
    </recommendedName>
</protein>
<dbReference type="GO" id="GO:0006614">
    <property type="term" value="P:SRP-dependent cotranslational protein targeting to membrane"/>
    <property type="evidence" value="ECO:0007669"/>
    <property type="project" value="UniProtKB-UniRule"/>
</dbReference>
<comment type="subcellular location">
    <subcellularLocation>
        <location evidence="1">Cytoplasm</location>
    </subcellularLocation>
</comment>
<evidence type="ECO:0000313" key="4">
    <source>
        <dbReference type="Proteomes" id="UP000837801"/>
    </source>
</evidence>
<reference evidence="3" key="1">
    <citation type="submission" date="2022-03" db="EMBL/GenBank/DDBJ databases">
        <authorList>
            <person name="Legras J.-L."/>
            <person name="Devillers H."/>
            <person name="Grondin C."/>
        </authorList>
    </citation>
    <scope>NUCLEOTIDE SEQUENCE</scope>
    <source>
        <strain evidence="3">CLIB 1423</strain>
    </source>
</reference>
<sequence length="662" mass="74327">MSSSISQAFKGLNLGRAESVSEHENVYEVSYQYLSNVRGFQDVNSFHNCLVALINLDKYHKAFQLIQKVGEDVHSSFVVEKAYIYYKLGKTKLLEELYAGQIDQLDSNSIGARALKHIVAQNHYKEGASVPALKLYQELIGSNKEIDSTLDLSCNESAIISQSNFMGHEVSQSADLLSSSSISSSSSSYDLLFNQSLIQLSQNNFEGALSLLSKAESECLEQNVDSDAEDLMLEVTPIRLTVAYVNQILDNDEVAKDILFSLKLETINDPMIKLIVANNYYSVNGTGEQEILLERELNYQKNLHTLQNKLTKPQYQSIIKNHFILSYNSSTLSTSSSYFKPAFLQNWVELYGGEYTPYVYKVLTKLRISSSELEEDASSKEKVVYKFVTEQLKTPSSSDVGTTIGALFILFHLNHKAHKYDHSISILEKLCIGGEFTELKTYKPAFSGILIKIYETLNLSNKLTSFLSYLTENFRSSDFKDINYYNFAKIIGFKLISIDEESAKGIFQKLLNENSNDKLIKSVLSGDDSFELDTIKNLTSSATKTVEELLKVEIEDLIRQPANDVSTSRPSAAKTKPKAAIDKVAKVKRAKFSSKKIYKDEFDPTGLDKERWLPMKLRSYYKPSKKDKKKNAGGHQGVVEHSSTPTPSSSGNSSKKKKKGKK</sequence>
<accession>A0A9P0QM96</accession>
<proteinExistence type="inferred from homology"/>
<keyword evidence="4" id="KW-1185">Reference proteome</keyword>
<dbReference type="PIRSF" id="PIRSF038922">
    <property type="entry name" value="SRP72"/>
    <property type="match status" value="1"/>
</dbReference>
<dbReference type="InterPro" id="IPR011990">
    <property type="entry name" value="TPR-like_helical_dom_sf"/>
</dbReference>
<gene>
    <name evidence="3" type="ORF">CLIB1423_03S03092</name>
</gene>
<feature type="compositionally biased region" description="Basic residues" evidence="2">
    <location>
        <begin position="623"/>
        <end position="632"/>
    </location>
</feature>
<evidence type="ECO:0000256" key="1">
    <source>
        <dbReference type="PIRNR" id="PIRNR038922"/>
    </source>
</evidence>
<keyword evidence="1" id="KW-0733">Signal recognition particle</keyword>
<feature type="region of interest" description="Disordered" evidence="2">
    <location>
        <begin position="620"/>
        <end position="662"/>
    </location>
</feature>
<dbReference type="PANTHER" id="PTHR14094:SF9">
    <property type="entry name" value="SIGNAL RECOGNITION PARTICLE SUBUNIT SRP72"/>
    <property type="match status" value="1"/>
</dbReference>
<feature type="compositionally biased region" description="Low complexity" evidence="2">
    <location>
        <begin position="642"/>
        <end position="653"/>
    </location>
</feature>
<dbReference type="AlphaFoldDB" id="A0A9P0QM96"/>
<dbReference type="GO" id="GO:0008312">
    <property type="term" value="F:7S RNA binding"/>
    <property type="evidence" value="ECO:0007669"/>
    <property type="project" value="TreeGrafter"/>
</dbReference>
<dbReference type="GO" id="GO:0005786">
    <property type="term" value="C:signal recognition particle, endoplasmic reticulum targeting"/>
    <property type="evidence" value="ECO:0007669"/>
    <property type="project" value="UniProtKB-UniRule"/>
</dbReference>
<comment type="similarity">
    <text evidence="1">Belongs to the SRP72 family.</text>
</comment>
<dbReference type="GO" id="GO:0043022">
    <property type="term" value="F:ribosome binding"/>
    <property type="evidence" value="ECO:0007669"/>
    <property type="project" value="TreeGrafter"/>
</dbReference>
<comment type="function">
    <text evidence="1">Component of the signal recognition particle (SRP) complex, a ribonucleoprotein complex that mediates the cotranslational targeting of secretory and membrane proteins to the endoplasmic reticulum (ER).</text>
</comment>
<evidence type="ECO:0000313" key="3">
    <source>
        <dbReference type="EMBL" id="CAH2351297.1"/>
    </source>
</evidence>